<proteinExistence type="predicted"/>
<sequence length="121" mass="13867">MGANSRIHGFSLRFGVSYGTSYQFWECFFIGTFTDGTSNTKLNPKATKRDRQDEHRRTQNYKRIQLQKCEEDEERGSIFTEAKEGVQGFSNDEFVTLISDVGCNMGREYKMSKRVGKPGSN</sequence>
<name>A0AAV6N1F2_9ROSI</name>
<evidence type="ECO:0000313" key="3">
    <source>
        <dbReference type="Proteomes" id="UP000685013"/>
    </source>
</evidence>
<dbReference type="Proteomes" id="UP000685013">
    <property type="component" value="Chromosome 11"/>
</dbReference>
<comment type="caution">
    <text evidence="2">The sequence shown here is derived from an EMBL/GenBank/DDBJ whole genome shotgun (WGS) entry which is preliminary data.</text>
</comment>
<evidence type="ECO:0000256" key="1">
    <source>
        <dbReference type="SAM" id="MobiDB-lite"/>
    </source>
</evidence>
<dbReference type="EMBL" id="JAGKQH010000011">
    <property type="protein sequence ID" value="KAG6589269.1"/>
    <property type="molecule type" value="Genomic_DNA"/>
</dbReference>
<feature type="compositionally biased region" description="Basic and acidic residues" evidence="1">
    <location>
        <begin position="47"/>
        <end position="57"/>
    </location>
</feature>
<keyword evidence="3" id="KW-1185">Reference proteome</keyword>
<dbReference type="AlphaFoldDB" id="A0AAV6N1F2"/>
<organism evidence="2 3">
    <name type="scientific">Cucurbita argyrosperma subsp. sororia</name>
    <dbReference type="NCBI Taxonomy" id="37648"/>
    <lineage>
        <taxon>Eukaryota</taxon>
        <taxon>Viridiplantae</taxon>
        <taxon>Streptophyta</taxon>
        <taxon>Embryophyta</taxon>
        <taxon>Tracheophyta</taxon>
        <taxon>Spermatophyta</taxon>
        <taxon>Magnoliopsida</taxon>
        <taxon>eudicotyledons</taxon>
        <taxon>Gunneridae</taxon>
        <taxon>Pentapetalae</taxon>
        <taxon>rosids</taxon>
        <taxon>fabids</taxon>
        <taxon>Cucurbitales</taxon>
        <taxon>Cucurbitaceae</taxon>
        <taxon>Cucurbiteae</taxon>
        <taxon>Cucurbita</taxon>
    </lineage>
</organism>
<feature type="region of interest" description="Disordered" evidence="1">
    <location>
        <begin position="35"/>
        <end position="59"/>
    </location>
</feature>
<protein>
    <submittedName>
        <fullName evidence="2">Uncharacterized protein</fullName>
    </submittedName>
</protein>
<feature type="non-terminal residue" evidence="2">
    <location>
        <position position="1"/>
    </location>
</feature>
<reference evidence="2 3" key="1">
    <citation type="journal article" date="2021" name="Hortic Res">
        <title>The domestication of Cucurbita argyrosperma as revealed by the genome of its wild relative.</title>
        <authorList>
            <person name="Barrera-Redondo J."/>
            <person name="Sanchez-de la Vega G."/>
            <person name="Aguirre-Liguori J.A."/>
            <person name="Castellanos-Morales G."/>
            <person name="Gutierrez-Guerrero Y.T."/>
            <person name="Aguirre-Dugua X."/>
            <person name="Aguirre-Planter E."/>
            <person name="Tenaillon M.I."/>
            <person name="Lira-Saade R."/>
            <person name="Eguiarte L.E."/>
        </authorList>
    </citation>
    <scope>NUCLEOTIDE SEQUENCE [LARGE SCALE GENOMIC DNA]</scope>
    <source>
        <strain evidence="2">JBR-2021</strain>
    </source>
</reference>
<accession>A0AAV6N1F2</accession>
<gene>
    <name evidence="2" type="ORF">SDJN03_17834</name>
</gene>
<evidence type="ECO:0000313" key="2">
    <source>
        <dbReference type="EMBL" id="KAG6589269.1"/>
    </source>
</evidence>